<keyword evidence="8" id="KW-0223">Dioxygenase</keyword>
<evidence type="ECO:0000259" key="7">
    <source>
        <dbReference type="PROSITE" id="PS51296"/>
    </source>
</evidence>
<evidence type="ECO:0000313" key="8">
    <source>
        <dbReference type="EMBL" id="MCJ2185379.1"/>
    </source>
</evidence>
<dbReference type="InterPro" id="IPR017941">
    <property type="entry name" value="Rieske_2Fe-2S"/>
</dbReference>
<comment type="caution">
    <text evidence="8">The sequence shown here is derived from an EMBL/GenBank/DDBJ whole genome shotgun (WGS) entry which is preliminary data.</text>
</comment>
<dbReference type="Pfam" id="PF00848">
    <property type="entry name" value="Ring_hydroxyl_A"/>
    <property type="match status" value="1"/>
</dbReference>
<name>A0ABT0BK08_9SPHN</name>
<dbReference type="GO" id="GO:0051213">
    <property type="term" value="F:dioxygenase activity"/>
    <property type="evidence" value="ECO:0007669"/>
    <property type="project" value="UniProtKB-KW"/>
</dbReference>
<evidence type="ECO:0000313" key="9">
    <source>
        <dbReference type="Proteomes" id="UP001202281"/>
    </source>
</evidence>
<dbReference type="SUPFAM" id="SSF55961">
    <property type="entry name" value="Bet v1-like"/>
    <property type="match status" value="1"/>
</dbReference>
<feature type="domain" description="Rieske" evidence="7">
    <location>
        <begin position="45"/>
        <end position="153"/>
    </location>
</feature>
<proteinExistence type="predicted"/>
<dbReference type="InterPro" id="IPR015879">
    <property type="entry name" value="Ring_hydroxy_dOase_asu_C_dom"/>
</dbReference>
<evidence type="ECO:0000256" key="3">
    <source>
        <dbReference type="ARBA" id="ARBA00022723"/>
    </source>
</evidence>
<gene>
    <name evidence="8" type="ORF">MTR66_00955</name>
</gene>
<accession>A0ABT0BK08</accession>
<dbReference type="PANTHER" id="PTHR43756:SF5">
    <property type="entry name" value="CHOLINE MONOOXYGENASE, CHLOROPLASTIC"/>
    <property type="match status" value="1"/>
</dbReference>
<keyword evidence="5" id="KW-0408">Iron</keyword>
<comment type="cofactor">
    <cofactor evidence="1">
        <name>Fe cation</name>
        <dbReference type="ChEBI" id="CHEBI:24875"/>
    </cofactor>
</comment>
<dbReference type="EMBL" id="JALHLG010000001">
    <property type="protein sequence ID" value="MCJ2185379.1"/>
    <property type="molecule type" value="Genomic_DNA"/>
</dbReference>
<organism evidence="8 9">
    <name type="scientific">Novosphingobium beihaiensis</name>
    <dbReference type="NCBI Taxonomy" id="2930389"/>
    <lineage>
        <taxon>Bacteria</taxon>
        <taxon>Pseudomonadati</taxon>
        <taxon>Pseudomonadota</taxon>
        <taxon>Alphaproteobacteria</taxon>
        <taxon>Sphingomonadales</taxon>
        <taxon>Sphingomonadaceae</taxon>
        <taxon>Novosphingobium</taxon>
    </lineage>
</organism>
<dbReference type="PROSITE" id="PS51296">
    <property type="entry name" value="RIESKE"/>
    <property type="match status" value="1"/>
</dbReference>
<keyword evidence="2" id="KW-0001">2Fe-2S</keyword>
<evidence type="ECO:0000256" key="1">
    <source>
        <dbReference type="ARBA" id="ARBA00001962"/>
    </source>
</evidence>
<evidence type="ECO:0000256" key="6">
    <source>
        <dbReference type="ARBA" id="ARBA00023014"/>
    </source>
</evidence>
<dbReference type="PANTHER" id="PTHR43756">
    <property type="entry name" value="CHOLINE MONOOXYGENASE, CHLOROPLASTIC"/>
    <property type="match status" value="1"/>
</dbReference>
<dbReference type="Pfam" id="PF00355">
    <property type="entry name" value="Rieske"/>
    <property type="match status" value="1"/>
</dbReference>
<dbReference type="SUPFAM" id="SSF50022">
    <property type="entry name" value="ISP domain"/>
    <property type="match status" value="1"/>
</dbReference>
<dbReference type="PRINTS" id="PR00090">
    <property type="entry name" value="RNGDIOXGNASE"/>
</dbReference>
<keyword evidence="6" id="KW-0411">Iron-sulfur</keyword>
<keyword evidence="4" id="KW-0560">Oxidoreductase</keyword>
<dbReference type="InterPro" id="IPR001663">
    <property type="entry name" value="Rng_hydr_dOase-A"/>
</dbReference>
<dbReference type="CDD" id="cd03469">
    <property type="entry name" value="Rieske_RO_Alpha_N"/>
    <property type="match status" value="1"/>
</dbReference>
<evidence type="ECO:0000256" key="2">
    <source>
        <dbReference type="ARBA" id="ARBA00022714"/>
    </source>
</evidence>
<reference evidence="8 9" key="1">
    <citation type="submission" date="2022-04" db="EMBL/GenBank/DDBJ databases">
        <title>Identification of a novel bacterium isolated from mangrove sediments.</title>
        <authorList>
            <person name="Pan X."/>
        </authorList>
    </citation>
    <scope>NUCLEOTIDE SEQUENCE [LARGE SCALE GENOMIC DNA]</scope>
    <source>
        <strain evidence="8 9">B2638</strain>
    </source>
</reference>
<dbReference type="RefSeq" id="WP_243917113.1">
    <property type="nucleotide sequence ID" value="NZ_JALHLG010000001.1"/>
</dbReference>
<dbReference type="Proteomes" id="UP001202281">
    <property type="component" value="Unassembled WGS sequence"/>
</dbReference>
<evidence type="ECO:0000256" key="5">
    <source>
        <dbReference type="ARBA" id="ARBA00023004"/>
    </source>
</evidence>
<evidence type="ECO:0000256" key="4">
    <source>
        <dbReference type="ARBA" id="ARBA00023002"/>
    </source>
</evidence>
<protein>
    <submittedName>
        <fullName evidence="8">Aromatic ring-hydroxylating dioxygenase subunit alpha</fullName>
    </submittedName>
</protein>
<keyword evidence="3" id="KW-0479">Metal-binding</keyword>
<dbReference type="Gene3D" id="3.90.380.10">
    <property type="entry name" value="Naphthalene 1,2-dioxygenase Alpha Subunit, Chain A, domain 1"/>
    <property type="match status" value="1"/>
</dbReference>
<sequence length="447" mass="50217">MTEQTAVRPFGEIDFSAFNWRIGTDRYTSAEIQDLERERIWSKVWQVVGRADELPESGDWKVYTLFDESFLIVRGRDGVIRGFINACRHRGNILCAEKKGHSGRFTCPYHLWTYGLDGKLIAVARPDIVGDIDKGAHGLVEVPVDTFAGFIFLNPDKQAKPLAEFLGAEVVERLSAYKLDEMTPVGMDVREPLDCNWKVVIDAFSEGYHIIGVHPELLSVIDLEAGNSRHGFFGDHGMAVSPFEVKRTAECSLEEQVEGIRSLPGTFPTVAEVLPRFEELVNGYRDAGGALSFPEGVTVRTLLQQATRETLTAKGLDVSALSDDQMSDNQGWFLFPNFFMTIRAGEATTIMAYPDPGGDPNKCIWHVTAYMWLPEQVRAQYRAEPVEVTEAGSYPYFLALQQDYEQMPRQQQGLRNKGLDHMSLIHEELSIARFHTVIDRYLAAKAA</sequence>
<dbReference type="Gene3D" id="2.102.10.10">
    <property type="entry name" value="Rieske [2Fe-2S] iron-sulphur domain"/>
    <property type="match status" value="1"/>
</dbReference>
<keyword evidence="9" id="KW-1185">Reference proteome</keyword>
<dbReference type="InterPro" id="IPR036922">
    <property type="entry name" value="Rieske_2Fe-2S_sf"/>
</dbReference>